<proteinExistence type="predicted"/>
<dbReference type="Proteomes" id="UP000230790">
    <property type="component" value="Unassembled WGS sequence"/>
</dbReference>
<comment type="caution">
    <text evidence="1">The sequence shown here is derived from an EMBL/GenBank/DDBJ whole genome shotgun (WGS) entry which is preliminary data.</text>
</comment>
<feature type="non-terminal residue" evidence="1">
    <location>
        <position position="105"/>
    </location>
</feature>
<dbReference type="AlphaFoldDB" id="A0A2M8Q683"/>
<reference evidence="1 2" key="1">
    <citation type="submission" date="2017-11" db="EMBL/GenBank/DDBJ databases">
        <title>Evolution of Phototrophy in the Chloroflexi Phylum Driven by Horizontal Gene Transfer.</title>
        <authorList>
            <person name="Ward L.M."/>
            <person name="Hemp J."/>
            <person name="Shih P.M."/>
            <person name="Mcglynn S.E."/>
            <person name="Fischer W."/>
        </authorList>
    </citation>
    <scope>NUCLEOTIDE SEQUENCE [LARGE SCALE GENOMIC DNA]</scope>
    <source>
        <strain evidence="1">JP3_7</strain>
    </source>
</reference>
<gene>
    <name evidence="1" type="ORF">CUN48_19510</name>
</gene>
<evidence type="ECO:0000313" key="2">
    <source>
        <dbReference type="Proteomes" id="UP000230790"/>
    </source>
</evidence>
<sequence>KIDRTRLLSEIRLSIDEALPLYLAARRLSRQTRFAQKHIATAIEKLATCLHQPMTARLVRAANDILRQEQRPERLSIIEIITRAWVEQRKARITYRALRVGRPLI</sequence>
<evidence type="ECO:0000313" key="1">
    <source>
        <dbReference type="EMBL" id="PJF45315.1"/>
    </source>
</evidence>
<organism evidence="1 2">
    <name type="scientific">Candidatus Thermofonsia Clade 3 bacterium</name>
    <dbReference type="NCBI Taxonomy" id="2364212"/>
    <lineage>
        <taxon>Bacteria</taxon>
        <taxon>Bacillati</taxon>
        <taxon>Chloroflexota</taxon>
        <taxon>Candidatus Thermofontia</taxon>
        <taxon>Candidatus Thermofonsia Clade 3</taxon>
    </lineage>
</organism>
<name>A0A2M8Q683_9CHLR</name>
<accession>A0A2M8Q683</accession>
<feature type="non-terminal residue" evidence="1">
    <location>
        <position position="1"/>
    </location>
</feature>
<dbReference type="EMBL" id="PGTN01001218">
    <property type="protein sequence ID" value="PJF45315.1"/>
    <property type="molecule type" value="Genomic_DNA"/>
</dbReference>
<protein>
    <submittedName>
        <fullName evidence="1">WYL domain-containing protein</fullName>
    </submittedName>
</protein>